<dbReference type="Proteomes" id="UP001146351">
    <property type="component" value="Unassembled WGS sequence"/>
</dbReference>
<keyword evidence="3" id="KW-1185">Reference proteome</keyword>
<sequence>MISKWDAKIKLKKEQIADLERRAQPDTAIAKDMVMNEDEPQDHDEDPSQSGHSDVGLDTFKKLVVWQIERHIQWASSEKQRPWTSISELCSVLDIRTAADLERDCRQGQGNLKLNPQYCRLPLYGTPWGRPAAALMDHANKVLEDPEHWILQDEARALLIAVENWYFSSPEVSRALILGKEDDKLTLPSSMQKKWEYAFANGARESEAGQTDTSSSD</sequence>
<organism evidence="2 3">
    <name type="scientific">Penicillium capsulatum</name>
    <dbReference type="NCBI Taxonomy" id="69766"/>
    <lineage>
        <taxon>Eukaryota</taxon>
        <taxon>Fungi</taxon>
        <taxon>Dikarya</taxon>
        <taxon>Ascomycota</taxon>
        <taxon>Pezizomycotina</taxon>
        <taxon>Eurotiomycetes</taxon>
        <taxon>Eurotiomycetidae</taxon>
        <taxon>Eurotiales</taxon>
        <taxon>Aspergillaceae</taxon>
        <taxon>Penicillium</taxon>
    </lineage>
</organism>
<reference evidence="2" key="2">
    <citation type="journal article" date="2023" name="IMA Fungus">
        <title>Comparative genomic study of the Penicillium genus elucidates a diverse pangenome and 15 lateral gene transfer events.</title>
        <authorList>
            <person name="Petersen C."/>
            <person name="Sorensen T."/>
            <person name="Nielsen M.R."/>
            <person name="Sondergaard T.E."/>
            <person name="Sorensen J.L."/>
            <person name="Fitzpatrick D.A."/>
            <person name="Frisvad J.C."/>
            <person name="Nielsen K.L."/>
        </authorList>
    </citation>
    <scope>NUCLEOTIDE SEQUENCE</scope>
    <source>
        <strain evidence="2">IBT 21917</strain>
    </source>
</reference>
<accession>A0A9W9LQU3</accession>
<evidence type="ECO:0000256" key="1">
    <source>
        <dbReference type="SAM" id="MobiDB-lite"/>
    </source>
</evidence>
<gene>
    <name evidence="2" type="ORF">N7492_005090</name>
</gene>
<feature type="compositionally biased region" description="Acidic residues" evidence="1">
    <location>
        <begin position="35"/>
        <end position="47"/>
    </location>
</feature>
<dbReference type="AlphaFoldDB" id="A0A9W9LQU3"/>
<comment type="caution">
    <text evidence="2">The sequence shown here is derived from an EMBL/GenBank/DDBJ whole genome shotgun (WGS) entry which is preliminary data.</text>
</comment>
<evidence type="ECO:0000313" key="2">
    <source>
        <dbReference type="EMBL" id="KAJ5172497.1"/>
    </source>
</evidence>
<protein>
    <submittedName>
        <fullName evidence="2">Uncharacterized protein</fullName>
    </submittedName>
</protein>
<evidence type="ECO:0000313" key="3">
    <source>
        <dbReference type="Proteomes" id="UP001146351"/>
    </source>
</evidence>
<name>A0A9W9LQU3_9EURO</name>
<reference evidence="2" key="1">
    <citation type="submission" date="2022-11" db="EMBL/GenBank/DDBJ databases">
        <authorList>
            <person name="Petersen C."/>
        </authorList>
    </citation>
    <scope>NUCLEOTIDE SEQUENCE</scope>
    <source>
        <strain evidence="2">IBT 21917</strain>
    </source>
</reference>
<proteinExistence type="predicted"/>
<dbReference type="EMBL" id="JAPQKO010000003">
    <property type="protein sequence ID" value="KAJ5172497.1"/>
    <property type="molecule type" value="Genomic_DNA"/>
</dbReference>
<dbReference type="OrthoDB" id="4500318at2759"/>
<feature type="region of interest" description="Disordered" evidence="1">
    <location>
        <begin position="21"/>
        <end position="54"/>
    </location>
</feature>